<dbReference type="AlphaFoldDB" id="A0A9P4K985"/>
<name>A0A9P4K985_9PLEO</name>
<gene>
    <name evidence="1" type="ORF">CC78DRAFT_580484</name>
</gene>
<comment type="caution">
    <text evidence="1">The sequence shown here is derived from an EMBL/GenBank/DDBJ whole genome shotgun (WGS) entry which is preliminary data.</text>
</comment>
<accession>A0A9P4K985</accession>
<proteinExistence type="predicted"/>
<evidence type="ECO:0000313" key="2">
    <source>
        <dbReference type="Proteomes" id="UP000800093"/>
    </source>
</evidence>
<keyword evidence="2" id="KW-1185">Reference proteome</keyword>
<protein>
    <submittedName>
        <fullName evidence="1">Uncharacterized protein</fullName>
    </submittedName>
</protein>
<sequence>MFGRFAKLLRFTPASATKRVMFHRIFRIANICTASATSCQVLESSSSRRGIAWALMHVMERAACARWACLCERERNAVPRVTQHLKAASGGQLPRRRVRPQRAIKTAVLARTQKSSGQGGTRERAQRGLDVITMGKYVGTIDFYLGMHAVAKAA</sequence>
<evidence type="ECO:0000313" key="1">
    <source>
        <dbReference type="EMBL" id="KAF2264413.1"/>
    </source>
</evidence>
<dbReference type="Proteomes" id="UP000800093">
    <property type="component" value="Unassembled WGS sequence"/>
</dbReference>
<reference evidence="2" key="1">
    <citation type="journal article" date="2020" name="Stud. Mycol.">
        <title>101 Dothideomycetes genomes: A test case for predicting lifestyles and emergence of pathogens.</title>
        <authorList>
            <person name="Haridas S."/>
            <person name="Albert R."/>
            <person name="Binder M."/>
            <person name="Bloem J."/>
            <person name="LaButti K."/>
            <person name="Salamov A."/>
            <person name="Andreopoulos B."/>
            <person name="Baker S."/>
            <person name="Barry K."/>
            <person name="Bills G."/>
            <person name="Bluhm B."/>
            <person name="Cannon C."/>
            <person name="Castanera R."/>
            <person name="Culley D."/>
            <person name="Daum C."/>
            <person name="Ezra D."/>
            <person name="Gonzalez J."/>
            <person name="Henrissat B."/>
            <person name="Kuo A."/>
            <person name="Liang C."/>
            <person name="Lipzen A."/>
            <person name="Lutzoni F."/>
            <person name="Magnuson J."/>
            <person name="Mondo S."/>
            <person name="Nolan M."/>
            <person name="Ohm R."/>
            <person name="Pangilinan J."/>
            <person name="Park H.-J."/>
            <person name="Ramirez L."/>
            <person name="Alfaro M."/>
            <person name="Sun H."/>
            <person name="Tritt A."/>
            <person name="Yoshinaga Y."/>
            <person name="Zwiers L.-H."/>
            <person name="Turgeon B."/>
            <person name="Goodwin S."/>
            <person name="Spatafora J."/>
            <person name="Crous P."/>
            <person name="Grigoriev I."/>
        </authorList>
    </citation>
    <scope>NUCLEOTIDE SEQUENCE [LARGE SCALE GENOMIC DNA]</scope>
    <source>
        <strain evidence="2">CBS 304.66</strain>
    </source>
</reference>
<dbReference type="EMBL" id="ML986616">
    <property type="protein sequence ID" value="KAF2264413.1"/>
    <property type="molecule type" value="Genomic_DNA"/>
</dbReference>
<organism evidence="1 2">
    <name type="scientific">Lojkania enalia</name>
    <dbReference type="NCBI Taxonomy" id="147567"/>
    <lineage>
        <taxon>Eukaryota</taxon>
        <taxon>Fungi</taxon>
        <taxon>Dikarya</taxon>
        <taxon>Ascomycota</taxon>
        <taxon>Pezizomycotina</taxon>
        <taxon>Dothideomycetes</taxon>
        <taxon>Pleosporomycetidae</taxon>
        <taxon>Pleosporales</taxon>
        <taxon>Pleosporales incertae sedis</taxon>
        <taxon>Lojkania</taxon>
    </lineage>
</organism>